<dbReference type="GO" id="GO:0003824">
    <property type="term" value="F:catalytic activity"/>
    <property type="evidence" value="ECO:0007669"/>
    <property type="project" value="UniProtKB-ARBA"/>
</dbReference>
<sequence length="278" mass="30032">MTMDITPDTDTELVRYDVRDGVAVISWNRPHRNNAWTPALEDAYFTQLRVAAADDEVKAIVITGRGRHFSPGMDMQHLASASNGVHNRPPEEREPQTLPMTIPKPIIAAIHGSCAGTGFIQACVADVRFVAPDAKLTAAFVRRGIMAEHGLAVLLPAIVGTANALDILMSGRVLSGTEAAGLGFAKLAAPGRAVDEAVAYARDIAATCSPVALAITKKQVYEGISEPLESARRDALDIWKKLREHGDFKEGVASFVERRAPRFAPLDEQWVRIANTTS</sequence>
<dbReference type="InterPro" id="IPR014748">
    <property type="entry name" value="Enoyl-CoA_hydra_C"/>
</dbReference>
<organism evidence="2 3">
    <name type="scientific">Nocardia jinanensis</name>
    <dbReference type="NCBI Taxonomy" id="382504"/>
    <lineage>
        <taxon>Bacteria</taxon>
        <taxon>Bacillati</taxon>
        <taxon>Actinomycetota</taxon>
        <taxon>Actinomycetes</taxon>
        <taxon>Mycobacteriales</taxon>
        <taxon>Nocardiaceae</taxon>
        <taxon>Nocardia</taxon>
    </lineage>
</organism>
<dbReference type="InterPro" id="IPR001753">
    <property type="entry name" value="Enoyl-CoA_hydra/iso"/>
</dbReference>
<reference evidence="2" key="1">
    <citation type="journal article" date="2014" name="Int. J. Syst. Evol. Microbiol.">
        <title>Complete genome sequence of Corynebacterium casei LMG S-19264T (=DSM 44701T), isolated from a smear-ripened cheese.</title>
        <authorList>
            <consortium name="US DOE Joint Genome Institute (JGI-PGF)"/>
            <person name="Walter F."/>
            <person name="Albersmeier A."/>
            <person name="Kalinowski J."/>
            <person name="Ruckert C."/>
        </authorList>
    </citation>
    <scope>NUCLEOTIDE SEQUENCE</scope>
    <source>
        <strain evidence="2">CGMCC 4.3508</strain>
    </source>
</reference>
<reference evidence="2" key="2">
    <citation type="submission" date="2020-09" db="EMBL/GenBank/DDBJ databases">
        <authorList>
            <person name="Sun Q."/>
            <person name="Zhou Y."/>
        </authorList>
    </citation>
    <scope>NUCLEOTIDE SEQUENCE</scope>
    <source>
        <strain evidence="2">CGMCC 4.3508</strain>
    </source>
</reference>
<evidence type="ECO:0000313" key="2">
    <source>
        <dbReference type="EMBL" id="GGL12698.1"/>
    </source>
</evidence>
<keyword evidence="3" id="KW-1185">Reference proteome</keyword>
<comment type="similarity">
    <text evidence="1">Belongs to the enoyl-CoA hydratase/isomerase family.</text>
</comment>
<dbReference type="RefSeq" id="WP_229718772.1">
    <property type="nucleotide sequence ID" value="NZ_BMMH01000005.1"/>
</dbReference>
<dbReference type="InterPro" id="IPR029045">
    <property type="entry name" value="ClpP/crotonase-like_dom_sf"/>
</dbReference>
<accession>A0A917RKS7</accession>
<evidence type="ECO:0000256" key="1">
    <source>
        <dbReference type="ARBA" id="ARBA00005254"/>
    </source>
</evidence>
<comment type="caution">
    <text evidence="2">The sequence shown here is derived from an EMBL/GenBank/DDBJ whole genome shotgun (WGS) entry which is preliminary data.</text>
</comment>
<protein>
    <submittedName>
        <fullName evidence="2">Enoyl-CoA hydratase</fullName>
    </submittedName>
</protein>
<gene>
    <name evidence="2" type="primary">paaG</name>
    <name evidence="2" type="ORF">GCM10011588_28970</name>
</gene>
<dbReference type="Gene3D" id="1.10.12.10">
    <property type="entry name" value="Lyase 2-enoyl-coa Hydratase, Chain A, domain 2"/>
    <property type="match status" value="1"/>
</dbReference>
<dbReference type="Proteomes" id="UP000638263">
    <property type="component" value="Unassembled WGS sequence"/>
</dbReference>
<dbReference type="PANTHER" id="PTHR43459">
    <property type="entry name" value="ENOYL-COA HYDRATASE"/>
    <property type="match status" value="1"/>
</dbReference>
<evidence type="ECO:0000313" key="3">
    <source>
        <dbReference type="Proteomes" id="UP000638263"/>
    </source>
</evidence>
<dbReference type="SUPFAM" id="SSF52096">
    <property type="entry name" value="ClpP/crotonase"/>
    <property type="match status" value="1"/>
</dbReference>
<dbReference type="PANTHER" id="PTHR43459:SF1">
    <property type="entry name" value="EG:BACN32G11.4 PROTEIN"/>
    <property type="match status" value="1"/>
</dbReference>
<dbReference type="AlphaFoldDB" id="A0A917RKS7"/>
<dbReference type="Pfam" id="PF00378">
    <property type="entry name" value="ECH_1"/>
    <property type="match status" value="1"/>
</dbReference>
<proteinExistence type="inferred from homology"/>
<dbReference type="Gene3D" id="3.90.226.10">
    <property type="entry name" value="2-enoyl-CoA Hydratase, Chain A, domain 1"/>
    <property type="match status" value="1"/>
</dbReference>
<dbReference type="EMBL" id="BMMH01000005">
    <property type="protein sequence ID" value="GGL12698.1"/>
    <property type="molecule type" value="Genomic_DNA"/>
</dbReference>
<dbReference type="CDD" id="cd06558">
    <property type="entry name" value="crotonase-like"/>
    <property type="match status" value="1"/>
</dbReference>
<name>A0A917RKS7_9NOCA</name>